<dbReference type="EMBL" id="JH000771">
    <property type="protein sequence ID" value="EGW11100.1"/>
    <property type="molecule type" value="Genomic_DNA"/>
</dbReference>
<gene>
    <name evidence="1" type="ORF">I79_014932</name>
</gene>
<dbReference type="AlphaFoldDB" id="G3HVE5"/>
<name>G3HVE5_CRIGR</name>
<organism evidence="1 2">
    <name type="scientific">Cricetulus griseus</name>
    <name type="common">Chinese hamster</name>
    <name type="synonym">Cricetulus barabensis griseus</name>
    <dbReference type="NCBI Taxonomy" id="10029"/>
    <lineage>
        <taxon>Eukaryota</taxon>
        <taxon>Metazoa</taxon>
        <taxon>Chordata</taxon>
        <taxon>Craniata</taxon>
        <taxon>Vertebrata</taxon>
        <taxon>Euteleostomi</taxon>
        <taxon>Mammalia</taxon>
        <taxon>Eutheria</taxon>
        <taxon>Euarchontoglires</taxon>
        <taxon>Glires</taxon>
        <taxon>Rodentia</taxon>
        <taxon>Myomorpha</taxon>
        <taxon>Muroidea</taxon>
        <taxon>Cricetidae</taxon>
        <taxon>Cricetinae</taxon>
        <taxon>Cricetulus</taxon>
    </lineage>
</organism>
<dbReference type="InParanoid" id="G3HVE5"/>
<dbReference type="Proteomes" id="UP000001075">
    <property type="component" value="Unassembled WGS sequence"/>
</dbReference>
<evidence type="ECO:0000313" key="1">
    <source>
        <dbReference type="EMBL" id="EGW11100.1"/>
    </source>
</evidence>
<protein>
    <submittedName>
        <fullName evidence="1">Uncharacterized protein</fullName>
    </submittedName>
</protein>
<reference evidence="2" key="1">
    <citation type="journal article" date="2011" name="Nat. Biotechnol.">
        <title>The genomic sequence of the Chinese hamster ovary (CHO)-K1 cell line.</title>
        <authorList>
            <person name="Xu X."/>
            <person name="Nagarajan H."/>
            <person name="Lewis N.E."/>
            <person name="Pan S."/>
            <person name="Cai Z."/>
            <person name="Liu X."/>
            <person name="Chen W."/>
            <person name="Xie M."/>
            <person name="Wang W."/>
            <person name="Hammond S."/>
            <person name="Andersen M.R."/>
            <person name="Neff N."/>
            <person name="Passarelli B."/>
            <person name="Koh W."/>
            <person name="Fan H.C."/>
            <person name="Wang J."/>
            <person name="Gui Y."/>
            <person name="Lee K.H."/>
            <person name="Betenbaugh M.J."/>
            <person name="Quake S.R."/>
            <person name="Famili I."/>
            <person name="Palsson B.O."/>
            <person name="Wang J."/>
        </authorList>
    </citation>
    <scope>NUCLEOTIDE SEQUENCE [LARGE SCALE GENOMIC DNA]</scope>
    <source>
        <strain evidence="2">CHO K1 cell line</strain>
    </source>
</reference>
<accession>G3HVE5</accession>
<sequence length="58" mass="7327">MFKSDFKVPPHKYTKSLLFHLSSYNPALHRRHYCIFSIFIIRFYEEMLTQFREEIWWP</sequence>
<evidence type="ECO:0000313" key="2">
    <source>
        <dbReference type="Proteomes" id="UP000001075"/>
    </source>
</evidence>
<proteinExistence type="predicted"/>